<dbReference type="InParanoid" id="A0A1D6FRA5"/>
<accession>A0A1D6FRA5</accession>
<dbReference type="EMBL" id="CM000784">
    <property type="protein sequence ID" value="AQK94127.1"/>
    <property type="molecule type" value="Genomic_DNA"/>
</dbReference>
<name>A0A1D6FRA5_MAIZE</name>
<reference evidence="1" key="1">
    <citation type="submission" date="2015-12" db="EMBL/GenBank/DDBJ databases">
        <title>Update maize B73 reference genome by single molecule sequencing technologies.</title>
        <authorList>
            <consortium name="Maize Genome Sequencing Project"/>
            <person name="Ware D."/>
        </authorList>
    </citation>
    <scope>NUCLEOTIDE SEQUENCE</scope>
    <source>
        <tissue evidence="1">Seedling</tissue>
    </source>
</reference>
<feature type="non-terminal residue" evidence="1">
    <location>
        <position position="81"/>
    </location>
</feature>
<evidence type="ECO:0000313" key="1">
    <source>
        <dbReference type="EMBL" id="AQK94127.1"/>
    </source>
</evidence>
<proteinExistence type="predicted"/>
<gene>
    <name evidence="1" type="ORF">ZEAMMB73_Zm00001d010474</name>
</gene>
<sequence length="81" mass="9247">MCAAEAVIQLLGSIVFVLHPMAGLRLLLCPSQLFRTISHSHMQAIVYPILQQLESSLIERDLKGKGRCKDIVSRRRMEDWK</sequence>
<protein>
    <submittedName>
        <fullName evidence="1">Uncharacterized protein</fullName>
    </submittedName>
</protein>
<dbReference type="AlphaFoldDB" id="A0A1D6FRA5"/>
<dbReference type="PaxDb" id="4577-GRMZM2G389880_P01"/>
<dbReference type="STRING" id="4577.A0A1D6FRA5"/>
<organism evidence="1">
    <name type="scientific">Zea mays</name>
    <name type="common">Maize</name>
    <dbReference type="NCBI Taxonomy" id="4577"/>
    <lineage>
        <taxon>Eukaryota</taxon>
        <taxon>Viridiplantae</taxon>
        <taxon>Streptophyta</taxon>
        <taxon>Embryophyta</taxon>
        <taxon>Tracheophyta</taxon>
        <taxon>Spermatophyta</taxon>
        <taxon>Magnoliopsida</taxon>
        <taxon>Liliopsida</taxon>
        <taxon>Poales</taxon>
        <taxon>Poaceae</taxon>
        <taxon>PACMAD clade</taxon>
        <taxon>Panicoideae</taxon>
        <taxon>Andropogonodae</taxon>
        <taxon>Andropogoneae</taxon>
        <taxon>Tripsacinae</taxon>
        <taxon>Zea</taxon>
    </lineage>
</organism>